<evidence type="ECO:0000259" key="15">
    <source>
        <dbReference type="Pfam" id="PF07687"/>
    </source>
</evidence>
<evidence type="ECO:0000256" key="6">
    <source>
        <dbReference type="ARBA" id="ARBA00016853"/>
    </source>
</evidence>
<evidence type="ECO:0000256" key="11">
    <source>
        <dbReference type="ARBA" id="ARBA00022915"/>
    </source>
</evidence>
<keyword evidence="7" id="KW-0028">Amino-acid biosynthesis</keyword>
<dbReference type="PANTHER" id="PTHR43808">
    <property type="entry name" value="ACETYLORNITHINE DEACETYLASE"/>
    <property type="match status" value="1"/>
</dbReference>
<dbReference type="InterPro" id="IPR011650">
    <property type="entry name" value="Peptidase_M20_dimer"/>
</dbReference>
<evidence type="ECO:0000313" key="16">
    <source>
        <dbReference type="EMBL" id="MDN4532987.1"/>
    </source>
</evidence>
<dbReference type="GO" id="GO:0019877">
    <property type="term" value="P:diaminopimelate biosynthetic process"/>
    <property type="evidence" value="ECO:0007669"/>
    <property type="project" value="UniProtKB-KW"/>
</dbReference>
<dbReference type="CDD" id="cd08659">
    <property type="entry name" value="M20_ArgE_DapE-like"/>
    <property type="match status" value="1"/>
</dbReference>
<evidence type="ECO:0000256" key="1">
    <source>
        <dbReference type="ARBA" id="ARBA00001941"/>
    </source>
</evidence>
<keyword evidence="13" id="KW-0170">Cobalt</keyword>
<keyword evidence="8" id="KW-0479">Metal-binding</keyword>
<comment type="similarity">
    <text evidence="4">Belongs to the peptidase M20A family.</text>
</comment>
<comment type="cofactor">
    <cofactor evidence="1">
        <name>Co(2+)</name>
        <dbReference type="ChEBI" id="CHEBI:48828"/>
    </cofactor>
</comment>
<comment type="cofactor">
    <cofactor evidence="2">
        <name>Zn(2+)</name>
        <dbReference type="ChEBI" id="CHEBI:29105"/>
    </cofactor>
</comment>
<evidence type="ECO:0000256" key="2">
    <source>
        <dbReference type="ARBA" id="ARBA00001947"/>
    </source>
</evidence>
<dbReference type="RefSeq" id="WP_150888177.1">
    <property type="nucleotide sequence ID" value="NZ_CAKZJA010000018.1"/>
</dbReference>
<evidence type="ECO:0000256" key="8">
    <source>
        <dbReference type="ARBA" id="ARBA00022723"/>
    </source>
</evidence>
<dbReference type="InterPro" id="IPR010182">
    <property type="entry name" value="ArgE/DapE"/>
</dbReference>
<evidence type="ECO:0000256" key="4">
    <source>
        <dbReference type="ARBA" id="ARBA00006247"/>
    </source>
</evidence>
<protein>
    <recommendedName>
        <fullName evidence="6">Probable succinyl-diaminopimelate desuccinylase</fullName>
        <ecNumber evidence="5">3.5.1.18</ecNumber>
    </recommendedName>
</protein>
<sequence>MSLFSEAQKLQFLEDLILIDTVNHNELEVCRYLQQLLSDHNIEAKIIELGEHRANLVAEIGEEGPVLGISGHMDVVSPGDHDKWTYDPFKLTEMDGKLYGRGTADMKAGLLALVLSLIEIHDQNLLHTGRIRLLATTGEEIVGEGAKAFQQQGYMNDVEALIIAEPSQDRIIYAHRGSMDIRITSRGHASHSSMPELGFNAITPLIQFIHDVNDQFSQFDQQNDLLGHAIMNNTLIKGGEQVNSIPAYAEAEFNIRTIPEHDNEQFITFFKDVLSQIETEDTDLEMDAYMSRLPVYTTGHNQLVELAIQMGEKYLNTTLPSEASPGVTDASDLLLDKGEGFPFIMFGPGTMDQAHQVDEHIEKSAYFTFIDLFTEMLPTYLEQLNPSTN</sequence>
<dbReference type="GO" id="GO:0009085">
    <property type="term" value="P:lysine biosynthetic process"/>
    <property type="evidence" value="ECO:0007669"/>
    <property type="project" value="UniProtKB-KW"/>
</dbReference>
<comment type="caution">
    <text evidence="16">The sequence shown here is derived from an EMBL/GenBank/DDBJ whole genome shotgun (WGS) entry which is preliminary data.</text>
</comment>
<dbReference type="InterPro" id="IPR002933">
    <property type="entry name" value="Peptidase_M20"/>
</dbReference>
<keyword evidence="9" id="KW-0378">Hydrolase</keyword>
<dbReference type="InterPro" id="IPR036264">
    <property type="entry name" value="Bact_exopeptidase_dim_dom"/>
</dbReference>
<evidence type="ECO:0000256" key="5">
    <source>
        <dbReference type="ARBA" id="ARBA00011921"/>
    </source>
</evidence>
<dbReference type="Pfam" id="PF07687">
    <property type="entry name" value="M20_dimer"/>
    <property type="match status" value="1"/>
</dbReference>
<name>A0AAW7MCH1_9STAP</name>
<organism evidence="16 17">
    <name type="scientific">Staphylococcus auricularis</name>
    <dbReference type="NCBI Taxonomy" id="29379"/>
    <lineage>
        <taxon>Bacteria</taxon>
        <taxon>Bacillati</taxon>
        <taxon>Bacillota</taxon>
        <taxon>Bacilli</taxon>
        <taxon>Bacillales</taxon>
        <taxon>Staphylococcaceae</taxon>
        <taxon>Staphylococcus</taxon>
    </lineage>
</organism>
<proteinExistence type="inferred from homology"/>
<accession>A0AAW7MCH1</accession>
<comment type="pathway">
    <text evidence="3">Amino-acid biosynthesis; L-lysine biosynthesis via DAP pathway; LL-2,6-diaminopimelate from (S)-tetrahydrodipicolinate (succinylase route): step 3/3.</text>
</comment>
<evidence type="ECO:0000313" key="17">
    <source>
        <dbReference type="Proteomes" id="UP001171687"/>
    </source>
</evidence>
<dbReference type="EC" id="3.5.1.18" evidence="5"/>
<dbReference type="InterPro" id="IPR050072">
    <property type="entry name" value="Peptidase_M20A"/>
</dbReference>
<dbReference type="AlphaFoldDB" id="A0AAW7MCH1"/>
<dbReference type="PROSITE" id="PS00758">
    <property type="entry name" value="ARGE_DAPE_CPG2_1"/>
    <property type="match status" value="1"/>
</dbReference>
<keyword evidence="12" id="KW-0457">Lysine biosynthesis</keyword>
<feature type="domain" description="Peptidase M20 dimerisation" evidence="15">
    <location>
        <begin position="173"/>
        <end position="278"/>
    </location>
</feature>
<evidence type="ECO:0000256" key="7">
    <source>
        <dbReference type="ARBA" id="ARBA00022605"/>
    </source>
</evidence>
<evidence type="ECO:0000256" key="10">
    <source>
        <dbReference type="ARBA" id="ARBA00022833"/>
    </source>
</evidence>
<reference evidence="16" key="1">
    <citation type="submission" date="2023-07" db="EMBL/GenBank/DDBJ databases">
        <title>Evaluation of the beneficial properties of pineapple isolates.</title>
        <authorList>
            <person name="Adefiranye O."/>
        </authorList>
    </citation>
    <scope>NUCLEOTIDE SEQUENCE</scope>
    <source>
        <strain evidence="16">PAPLE_T1</strain>
    </source>
</reference>
<dbReference type="GO" id="GO:0009014">
    <property type="term" value="F:succinyl-diaminopimelate desuccinylase activity"/>
    <property type="evidence" value="ECO:0007669"/>
    <property type="project" value="UniProtKB-EC"/>
</dbReference>
<evidence type="ECO:0000256" key="14">
    <source>
        <dbReference type="ARBA" id="ARBA00051301"/>
    </source>
</evidence>
<dbReference type="SUPFAM" id="SSF55031">
    <property type="entry name" value="Bacterial exopeptidase dimerisation domain"/>
    <property type="match status" value="1"/>
</dbReference>
<dbReference type="Pfam" id="PF01546">
    <property type="entry name" value="Peptidase_M20"/>
    <property type="match status" value="1"/>
</dbReference>
<evidence type="ECO:0000256" key="13">
    <source>
        <dbReference type="ARBA" id="ARBA00023285"/>
    </source>
</evidence>
<dbReference type="EMBL" id="JAUHQC010000009">
    <property type="protein sequence ID" value="MDN4532987.1"/>
    <property type="molecule type" value="Genomic_DNA"/>
</dbReference>
<dbReference type="NCBIfam" id="NF006365">
    <property type="entry name" value="PRK08588.1"/>
    <property type="match status" value="1"/>
</dbReference>
<comment type="catalytic activity">
    <reaction evidence="14">
        <text>N-succinyl-(2S,6S)-2,6-diaminopimelate + H2O = (2S,6S)-2,6-diaminopimelate + succinate</text>
        <dbReference type="Rhea" id="RHEA:22608"/>
        <dbReference type="ChEBI" id="CHEBI:15377"/>
        <dbReference type="ChEBI" id="CHEBI:30031"/>
        <dbReference type="ChEBI" id="CHEBI:57609"/>
        <dbReference type="ChEBI" id="CHEBI:58087"/>
        <dbReference type="EC" id="3.5.1.18"/>
    </reaction>
</comment>
<gene>
    <name evidence="16" type="ORF">QYH67_05260</name>
</gene>
<dbReference type="PANTHER" id="PTHR43808:SF8">
    <property type="entry name" value="PEPTIDASE M20 DIMERISATION DOMAIN-CONTAINING PROTEIN"/>
    <property type="match status" value="1"/>
</dbReference>
<dbReference type="Gene3D" id="3.40.630.10">
    <property type="entry name" value="Zn peptidases"/>
    <property type="match status" value="1"/>
</dbReference>
<keyword evidence="11" id="KW-0220">Diaminopimelate biosynthesis</keyword>
<dbReference type="SUPFAM" id="SSF53187">
    <property type="entry name" value="Zn-dependent exopeptidases"/>
    <property type="match status" value="1"/>
</dbReference>
<evidence type="ECO:0000256" key="3">
    <source>
        <dbReference type="ARBA" id="ARBA00005130"/>
    </source>
</evidence>
<evidence type="ECO:0000256" key="9">
    <source>
        <dbReference type="ARBA" id="ARBA00022801"/>
    </source>
</evidence>
<dbReference type="NCBIfam" id="TIGR01910">
    <property type="entry name" value="DapE-ArgE"/>
    <property type="match status" value="1"/>
</dbReference>
<dbReference type="Gene3D" id="3.30.70.360">
    <property type="match status" value="1"/>
</dbReference>
<dbReference type="GO" id="GO:0046872">
    <property type="term" value="F:metal ion binding"/>
    <property type="evidence" value="ECO:0007669"/>
    <property type="project" value="UniProtKB-KW"/>
</dbReference>
<evidence type="ECO:0000256" key="12">
    <source>
        <dbReference type="ARBA" id="ARBA00023154"/>
    </source>
</evidence>
<keyword evidence="10" id="KW-0862">Zinc</keyword>
<dbReference type="Proteomes" id="UP001171687">
    <property type="component" value="Unassembled WGS sequence"/>
</dbReference>
<dbReference type="InterPro" id="IPR001261">
    <property type="entry name" value="ArgE/DapE_CS"/>
</dbReference>